<dbReference type="EMBL" id="LNXV01000007">
    <property type="protein sequence ID" value="KTC85237.1"/>
    <property type="molecule type" value="Genomic_DNA"/>
</dbReference>
<evidence type="ECO:0000313" key="3">
    <source>
        <dbReference type="Proteomes" id="UP000054742"/>
    </source>
</evidence>
<dbReference type="Proteomes" id="UP000054742">
    <property type="component" value="Unassembled WGS sequence"/>
</dbReference>
<feature type="region of interest" description="Disordered" evidence="1">
    <location>
        <begin position="433"/>
        <end position="470"/>
    </location>
</feature>
<dbReference type="PATRIC" id="fig|29422.6.peg.1086"/>
<reference evidence="2 3" key="1">
    <citation type="submission" date="2015-11" db="EMBL/GenBank/DDBJ databases">
        <title>Genomic analysis of 38 Legionella species identifies large and diverse effector repertoires.</title>
        <authorList>
            <person name="Burstein D."/>
            <person name="Amaro F."/>
            <person name="Zusman T."/>
            <person name="Lifshitz Z."/>
            <person name="Cohen O."/>
            <person name="Gilbert J.A."/>
            <person name="Pupko T."/>
            <person name="Shuman H.A."/>
            <person name="Segal G."/>
        </authorList>
    </citation>
    <scope>NUCLEOTIDE SEQUENCE [LARGE SCALE GENOMIC DNA]</scope>
    <source>
        <strain evidence="2 3">ATCC 43878</strain>
    </source>
</reference>
<proteinExistence type="predicted"/>
<comment type="caution">
    <text evidence="2">The sequence shown here is derived from an EMBL/GenBank/DDBJ whole genome shotgun (WGS) entry which is preliminary data.</text>
</comment>
<name>A0A0W0SQG3_9GAMM</name>
<dbReference type="AlphaFoldDB" id="A0A0W0SQG3"/>
<gene>
    <name evidence="2" type="ORF">Lbru_1033</name>
</gene>
<evidence type="ECO:0000256" key="1">
    <source>
        <dbReference type="SAM" id="MobiDB-lite"/>
    </source>
</evidence>
<organism evidence="2 3">
    <name type="scientific">Legionella brunensis</name>
    <dbReference type="NCBI Taxonomy" id="29422"/>
    <lineage>
        <taxon>Bacteria</taxon>
        <taxon>Pseudomonadati</taxon>
        <taxon>Pseudomonadota</taxon>
        <taxon>Gammaproteobacteria</taxon>
        <taxon>Legionellales</taxon>
        <taxon>Legionellaceae</taxon>
        <taxon>Legionella</taxon>
    </lineage>
</organism>
<dbReference type="RefSeq" id="WP_058441121.1">
    <property type="nucleotide sequence ID" value="NZ_CAAAHU010000041.1"/>
</dbReference>
<accession>A0A0W0SQG3</accession>
<keyword evidence="3" id="KW-1185">Reference proteome</keyword>
<protein>
    <submittedName>
        <fullName evidence="2">Uncharacterized protein</fullName>
    </submittedName>
</protein>
<sequence length="470" mass="53864">MLFNSLTADNFELFLKERLKERKITYKPEKIKEIWTKLSDELGDKIEKGHINEFSFKELKEFGLGSALIQELLSWSKEASPSSAGNLGFDTSLHMMEQSEEEIDLPFSTSEPGGVRDEENEFLAEPPFISSMNTRETSNIEWIYRRKGNKSRAEWKNYDNRGSRSQSLEYWRTEFQRCETQAPLKLVKNCSHPFPRVCLRDYPEASTVKITIKGSNLKDLLEGNEASVIKGEADFVDFKIRKSSYSETEKKHQEWILQFKVYNADNQLLLTLETAGIQVVAMSKQLEQDQHKLSSVQTEFGIQISDLNRINFPHGKEDAVFHQNQVRRSMNLYKIETDFLIKSEQAIAGDKILSMFDEAYGNFLKNVSLEGREAALNIATDPIKRNEFIQKMGDYNLLFNSVNAVDTGTQQNQFFSLYDDLLNVPLSSPYAFFPPAPSSTEQPSAKTTKKRSLPDGNTEEEGHSKHSKHN</sequence>
<evidence type="ECO:0000313" key="2">
    <source>
        <dbReference type="EMBL" id="KTC85237.1"/>
    </source>
</evidence>